<dbReference type="Pfam" id="PF02687">
    <property type="entry name" value="FtsX"/>
    <property type="match status" value="1"/>
</dbReference>
<evidence type="ECO:0000256" key="5">
    <source>
        <dbReference type="ARBA" id="ARBA00023136"/>
    </source>
</evidence>
<feature type="transmembrane region" description="Helical" evidence="6">
    <location>
        <begin position="251"/>
        <end position="271"/>
    </location>
</feature>
<reference evidence="8" key="2">
    <citation type="submission" date="2020-09" db="EMBL/GenBank/DDBJ databases">
        <authorList>
            <person name="Sun Q."/>
            <person name="Zhou Y."/>
        </authorList>
    </citation>
    <scope>NUCLEOTIDE SEQUENCE</scope>
    <source>
        <strain evidence="8">CGMCC 4.7430</strain>
    </source>
</reference>
<dbReference type="EMBL" id="BMNK01000010">
    <property type="protein sequence ID" value="GGP11644.1"/>
    <property type="molecule type" value="Genomic_DNA"/>
</dbReference>
<keyword evidence="2" id="KW-1003">Cell membrane</keyword>
<dbReference type="GO" id="GO:0005886">
    <property type="term" value="C:plasma membrane"/>
    <property type="evidence" value="ECO:0007669"/>
    <property type="project" value="UniProtKB-SubCell"/>
</dbReference>
<organism evidence="8 9">
    <name type="scientific">Nonomuraea glycinis</name>
    <dbReference type="NCBI Taxonomy" id="2047744"/>
    <lineage>
        <taxon>Bacteria</taxon>
        <taxon>Bacillati</taxon>
        <taxon>Actinomycetota</taxon>
        <taxon>Actinomycetes</taxon>
        <taxon>Streptosporangiales</taxon>
        <taxon>Streptosporangiaceae</taxon>
        <taxon>Nonomuraea</taxon>
    </lineage>
</organism>
<keyword evidence="5 6" id="KW-0472">Membrane</keyword>
<gene>
    <name evidence="8" type="ORF">GCM10012278_56190</name>
</gene>
<evidence type="ECO:0000256" key="2">
    <source>
        <dbReference type="ARBA" id="ARBA00022475"/>
    </source>
</evidence>
<dbReference type="AlphaFoldDB" id="A0A918A907"/>
<evidence type="ECO:0000256" key="3">
    <source>
        <dbReference type="ARBA" id="ARBA00022692"/>
    </source>
</evidence>
<comment type="subcellular location">
    <subcellularLocation>
        <location evidence="1">Cell membrane</location>
        <topology evidence="1">Multi-pass membrane protein</topology>
    </subcellularLocation>
</comment>
<evidence type="ECO:0000256" key="6">
    <source>
        <dbReference type="SAM" id="Phobius"/>
    </source>
</evidence>
<evidence type="ECO:0000313" key="8">
    <source>
        <dbReference type="EMBL" id="GGP11644.1"/>
    </source>
</evidence>
<keyword evidence="3 6" id="KW-0812">Transmembrane</keyword>
<proteinExistence type="predicted"/>
<comment type="caution">
    <text evidence="8">The sequence shown here is derived from an EMBL/GenBank/DDBJ whole genome shotgun (WGS) entry which is preliminary data.</text>
</comment>
<evidence type="ECO:0000259" key="7">
    <source>
        <dbReference type="Pfam" id="PF02687"/>
    </source>
</evidence>
<feature type="transmembrane region" description="Helical" evidence="6">
    <location>
        <begin position="207"/>
        <end position="231"/>
    </location>
</feature>
<feature type="domain" description="ABC3 transporter permease C-terminal" evidence="7">
    <location>
        <begin position="161"/>
        <end position="270"/>
    </location>
</feature>
<evidence type="ECO:0000313" key="9">
    <source>
        <dbReference type="Proteomes" id="UP000660745"/>
    </source>
</evidence>
<evidence type="ECO:0000256" key="4">
    <source>
        <dbReference type="ARBA" id="ARBA00022989"/>
    </source>
</evidence>
<accession>A0A918A907</accession>
<keyword evidence="4 6" id="KW-1133">Transmembrane helix</keyword>
<feature type="transmembrane region" description="Helical" evidence="6">
    <location>
        <begin position="156"/>
        <end position="180"/>
    </location>
</feature>
<dbReference type="InterPro" id="IPR003838">
    <property type="entry name" value="ABC3_permease_C"/>
</dbReference>
<dbReference type="Proteomes" id="UP000660745">
    <property type="component" value="Unassembled WGS sequence"/>
</dbReference>
<evidence type="ECO:0000256" key="1">
    <source>
        <dbReference type="ARBA" id="ARBA00004651"/>
    </source>
</evidence>
<keyword evidence="9" id="KW-1185">Reference proteome</keyword>
<protein>
    <recommendedName>
        <fullName evidence="7">ABC3 transporter permease C-terminal domain-containing protein</fullName>
    </recommendedName>
</protein>
<reference evidence="8" key="1">
    <citation type="journal article" date="2014" name="Int. J. Syst. Evol. Microbiol.">
        <title>Complete genome sequence of Corynebacterium casei LMG S-19264T (=DSM 44701T), isolated from a smear-ripened cheese.</title>
        <authorList>
            <consortium name="US DOE Joint Genome Institute (JGI-PGF)"/>
            <person name="Walter F."/>
            <person name="Albersmeier A."/>
            <person name="Kalinowski J."/>
            <person name="Ruckert C."/>
        </authorList>
    </citation>
    <scope>NUCLEOTIDE SEQUENCE</scope>
    <source>
        <strain evidence="8">CGMCC 4.7430</strain>
    </source>
</reference>
<sequence length="291" mass="29971">MQTATVQVGHTPERAQIIAVDLARWRELLAGTPIVLPATPAASATPAVPAVPAGIPALVSPELCGRGTFEIGWRSRLRITTQGVIATLPGFFTEGKFIVVPFDVDRRPVVNTLLISGDAQEAALARAVPQARVESRAGVLAAIQHDPLTSTVSGTLLVVTVALTGYALIAVVITLVIGAADRARALSFLRTLGLSDRQAERLTVLEILPMILVTTLAGLALGLGLPAALGPGVDLSAYAGGLPVGDYELDLITPTALAGGLAVVAVLGAYAHTAISRRRSLGAVLRVGDLT</sequence>
<name>A0A918A907_9ACTN</name>